<gene>
    <name evidence="2" type="ORF">JMN32_20530</name>
</gene>
<keyword evidence="1" id="KW-0175">Coiled coil</keyword>
<accession>A0A937KD23</accession>
<comment type="caution">
    <text evidence="2">The sequence shown here is derived from an EMBL/GenBank/DDBJ whole genome shotgun (WGS) entry which is preliminary data.</text>
</comment>
<evidence type="ECO:0000256" key="1">
    <source>
        <dbReference type="SAM" id="Coils"/>
    </source>
</evidence>
<dbReference type="AlphaFoldDB" id="A0A937KD23"/>
<dbReference type="RefSeq" id="WP_202858243.1">
    <property type="nucleotide sequence ID" value="NZ_JAEUGD010000064.1"/>
</dbReference>
<sequence>MLNRLARLGMKRWTQSRFCFPELNTKLLQKVEELTLYLIEQNEVNKAQAKEIAELKEMVEQLVEADK</sequence>
<organism evidence="2 3">
    <name type="scientific">Fulvivirga marina</name>
    <dbReference type="NCBI Taxonomy" id="2494733"/>
    <lineage>
        <taxon>Bacteria</taxon>
        <taxon>Pseudomonadati</taxon>
        <taxon>Bacteroidota</taxon>
        <taxon>Cytophagia</taxon>
        <taxon>Cytophagales</taxon>
        <taxon>Fulvivirgaceae</taxon>
        <taxon>Fulvivirga</taxon>
    </lineage>
</organism>
<protein>
    <submittedName>
        <fullName evidence="2">Uncharacterized protein</fullName>
    </submittedName>
</protein>
<feature type="coiled-coil region" evidence="1">
    <location>
        <begin position="38"/>
        <end position="65"/>
    </location>
</feature>
<evidence type="ECO:0000313" key="3">
    <source>
        <dbReference type="Proteomes" id="UP000614216"/>
    </source>
</evidence>
<proteinExistence type="predicted"/>
<keyword evidence="3" id="KW-1185">Reference proteome</keyword>
<evidence type="ECO:0000313" key="2">
    <source>
        <dbReference type="EMBL" id="MBL6448711.1"/>
    </source>
</evidence>
<dbReference type="EMBL" id="JAEUGD010000064">
    <property type="protein sequence ID" value="MBL6448711.1"/>
    <property type="molecule type" value="Genomic_DNA"/>
</dbReference>
<dbReference type="Proteomes" id="UP000614216">
    <property type="component" value="Unassembled WGS sequence"/>
</dbReference>
<name>A0A937KD23_9BACT</name>
<reference evidence="2" key="1">
    <citation type="submission" date="2021-01" db="EMBL/GenBank/DDBJ databases">
        <title>Fulvivirga kasyanovii gen. nov., sp nov., a novel member of the phylum Bacteroidetes isolated from seawater in a mussel farm.</title>
        <authorList>
            <person name="Zhao L.-H."/>
            <person name="Wang Z.-J."/>
        </authorList>
    </citation>
    <scope>NUCLEOTIDE SEQUENCE</scope>
    <source>
        <strain evidence="2">29W222</strain>
    </source>
</reference>